<organism evidence="1">
    <name type="scientific">Siphoviridae sp. ctBLh2</name>
    <dbReference type="NCBI Taxonomy" id="2827803"/>
    <lineage>
        <taxon>Viruses</taxon>
        <taxon>Duplodnaviria</taxon>
        <taxon>Heunggongvirae</taxon>
        <taxon>Uroviricota</taxon>
        <taxon>Caudoviricetes</taxon>
    </lineage>
</organism>
<proteinExistence type="predicted"/>
<reference evidence="1" key="1">
    <citation type="journal article" date="2021" name="Proc. Natl. Acad. Sci. U.S.A.">
        <title>A Catalog of Tens of Thousands of Viruses from Human Metagenomes Reveals Hidden Associations with Chronic Diseases.</title>
        <authorList>
            <person name="Tisza M.J."/>
            <person name="Buck C.B."/>
        </authorList>
    </citation>
    <scope>NUCLEOTIDE SEQUENCE</scope>
    <source>
        <strain evidence="1">CtBLh2</strain>
    </source>
</reference>
<sequence>MRLRHARQDGRKIEYELRRGVCNEYQIRIVALCDRIVEIDVEAELFHLCHGSLLVVFCKNRGFRPLRSPQEAFFFEIFSTSRIPRPKRPQPPPPKAGRTNKFGVARGLYYLCSLKHPKGEEHGI</sequence>
<evidence type="ECO:0000313" key="1">
    <source>
        <dbReference type="EMBL" id="DAF45629.1"/>
    </source>
</evidence>
<dbReference type="EMBL" id="BK032514">
    <property type="protein sequence ID" value="DAF45629.1"/>
    <property type="molecule type" value="Genomic_DNA"/>
</dbReference>
<protein>
    <submittedName>
        <fullName evidence="1">Uncharacterized protein</fullName>
    </submittedName>
</protein>
<name>A0A8S5S3M3_9CAUD</name>
<accession>A0A8S5S3M3</accession>